<proteinExistence type="predicted"/>
<dbReference type="PANTHER" id="PTHR36863">
    <property type="entry name" value="SHIELDIN COMPLEX SUBUNIT 1"/>
    <property type="match status" value="1"/>
</dbReference>
<dbReference type="AlphaFoldDB" id="A0A7J7YAK6"/>
<dbReference type="PANTHER" id="PTHR36863:SF1">
    <property type="entry name" value="SHIELDIN COMPLEX SUBUNIT 1"/>
    <property type="match status" value="1"/>
</dbReference>
<dbReference type="EMBL" id="JACAGB010000006">
    <property type="protein sequence ID" value="KAF6359021.1"/>
    <property type="molecule type" value="Genomic_DNA"/>
</dbReference>
<dbReference type="GO" id="GO:2001034">
    <property type="term" value="P:positive regulation of double-strand break repair via nonhomologous end joining"/>
    <property type="evidence" value="ECO:0007669"/>
    <property type="project" value="TreeGrafter"/>
</dbReference>
<evidence type="ECO:0000313" key="2">
    <source>
        <dbReference type="Proteomes" id="UP000558488"/>
    </source>
</evidence>
<protein>
    <submittedName>
        <fullName evidence="1">Shieldin complex subunit 1</fullName>
    </submittedName>
</protein>
<accession>A0A7J7YAK6</accession>
<dbReference type="GO" id="GO:2000042">
    <property type="term" value="P:negative regulation of double-strand break repair via homologous recombination"/>
    <property type="evidence" value="ECO:0007669"/>
    <property type="project" value="TreeGrafter"/>
</dbReference>
<keyword evidence="2" id="KW-1185">Reference proteome</keyword>
<evidence type="ECO:0000313" key="1">
    <source>
        <dbReference type="EMBL" id="KAF6359021.1"/>
    </source>
</evidence>
<name>A0A7J7YAK6_PIPKU</name>
<dbReference type="Proteomes" id="UP000558488">
    <property type="component" value="Unassembled WGS sequence"/>
</dbReference>
<sequence>MATPQATPDSQAEESNTLELPLACDLRDYVLWEPSQEAHSEAVSSAEALSIPSSSEVDPVPLRFHHLPPLSCQLQSKLLHLLVRTPCYLVSRVFVQNVYQATRQHCSILTKDKAVQVHAS</sequence>
<gene>
    <name evidence="1" type="ORF">mPipKuh1_015772</name>
</gene>
<dbReference type="InterPro" id="IPR027821">
    <property type="entry name" value="SHLD1"/>
</dbReference>
<dbReference type="GO" id="GO:0035861">
    <property type="term" value="C:site of double-strand break"/>
    <property type="evidence" value="ECO:0007669"/>
    <property type="project" value="TreeGrafter"/>
</dbReference>
<dbReference type="GO" id="GO:0045830">
    <property type="term" value="P:positive regulation of isotype switching"/>
    <property type="evidence" value="ECO:0007669"/>
    <property type="project" value="TreeGrafter"/>
</dbReference>
<organism evidence="1 2">
    <name type="scientific">Pipistrellus kuhlii</name>
    <name type="common">Kuhl's pipistrelle</name>
    <dbReference type="NCBI Taxonomy" id="59472"/>
    <lineage>
        <taxon>Eukaryota</taxon>
        <taxon>Metazoa</taxon>
        <taxon>Chordata</taxon>
        <taxon>Craniata</taxon>
        <taxon>Vertebrata</taxon>
        <taxon>Euteleostomi</taxon>
        <taxon>Mammalia</taxon>
        <taxon>Eutheria</taxon>
        <taxon>Laurasiatheria</taxon>
        <taxon>Chiroptera</taxon>
        <taxon>Yangochiroptera</taxon>
        <taxon>Vespertilionidae</taxon>
        <taxon>Pipistrellus</taxon>
    </lineage>
</organism>
<reference evidence="1 2" key="1">
    <citation type="journal article" date="2020" name="Nature">
        <title>Six reference-quality genomes reveal evolution of bat adaptations.</title>
        <authorList>
            <person name="Jebb D."/>
            <person name="Huang Z."/>
            <person name="Pippel M."/>
            <person name="Hughes G.M."/>
            <person name="Lavrichenko K."/>
            <person name="Devanna P."/>
            <person name="Winkler S."/>
            <person name="Jermiin L.S."/>
            <person name="Skirmuntt E.C."/>
            <person name="Katzourakis A."/>
            <person name="Burkitt-Gray L."/>
            <person name="Ray D.A."/>
            <person name="Sullivan K.A.M."/>
            <person name="Roscito J.G."/>
            <person name="Kirilenko B.M."/>
            <person name="Davalos L.M."/>
            <person name="Corthals A.P."/>
            <person name="Power M.L."/>
            <person name="Jones G."/>
            <person name="Ransome R.D."/>
            <person name="Dechmann D.K.N."/>
            <person name="Locatelli A.G."/>
            <person name="Puechmaille S.J."/>
            <person name="Fedrigo O."/>
            <person name="Jarvis E.D."/>
            <person name="Hiller M."/>
            <person name="Vernes S.C."/>
            <person name="Myers E.W."/>
            <person name="Teeling E.C."/>
        </authorList>
    </citation>
    <scope>NUCLEOTIDE SEQUENCE [LARGE SCALE GENOMIC DNA]</scope>
    <source>
        <strain evidence="1">MPipKuh1</strain>
        <tissue evidence="1">Flight muscle</tissue>
    </source>
</reference>
<comment type="caution">
    <text evidence="1">The sequence shown here is derived from an EMBL/GenBank/DDBJ whole genome shotgun (WGS) entry which is preliminary data.</text>
</comment>